<feature type="domain" description="CCHC-type" evidence="1">
    <location>
        <begin position="80"/>
        <end position="96"/>
    </location>
</feature>
<accession>A0A672K1Q2</accession>
<feature type="domain" description="CCHC-type" evidence="1">
    <location>
        <begin position="43"/>
        <end position="59"/>
    </location>
</feature>
<sequence length="152" mass="17406">FIFGSSILCIRLDNPKGELSHLPSMIQLGSIRGFVFYNGQPKECRKCGYLNHLAAQCESVFCRNCKNHGHVSKTCTVPMNCNLCGATNHRFRDCASAYANKNSHLNQYKRYYGSSKMCLFFFSYFCNAGHDICLLQDCNIPFKQDYKNLEDR</sequence>
<keyword evidence="3" id="KW-1185">Reference proteome</keyword>
<reference evidence="2" key="1">
    <citation type="submission" date="2025-08" db="UniProtKB">
        <authorList>
            <consortium name="Ensembl"/>
        </authorList>
    </citation>
    <scope>IDENTIFICATION</scope>
</reference>
<dbReference type="Gene3D" id="4.10.60.10">
    <property type="entry name" value="Zinc finger, CCHC-type"/>
    <property type="match status" value="1"/>
</dbReference>
<dbReference type="AlphaFoldDB" id="A0A672K1Q2"/>
<reference evidence="2" key="2">
    <citation type="submission" date="2025-09" db="UniProtKB">
        <authorList>
            <consortium name="Ensembl"/>
        </authorList>
    </citation>
    <scope>IDENTIFICATION</scope>
</reference>
<dbReference type="GO" id="GO:0003690">
    <property type="term" value="F:double-stranded DNA binding"/>
    <property type="evidence" value="ECO:0007669"/>
    <property type="project" value="InterPro"/>
</dbReference>
<dbReference type="InterPro" id="IPR042509">
    <property type="entry name" value="ZCCHC3"/>
</dbReference>
<dbReference type="PANTHER" id="PTHR22639">
    <property type="entry name" value="GAG-RELATED PROTEIN"/>
    <property type="match status" value="1"/>
</dbReference>
<dbReference type="SUPFAM" id="SSF57756">
    <property type="entry name" value="Retrovirus zinc finger-like domains"/>
    <property type="match status" value="1"/>
</dbReference>
<dbReference type="SMART" id="SM00343">
    <property type="entry name" value="ZnF_C2HC"/>
    <property type="match status" value="3"/>
</dbReference>
<proteinExistence type="predicted"/>
<dbReference type="OMA" id="GHATISC"/>
<evidence type="ECO:0000313" key="2">
    <source>
        <dbReference type="Ensembl" id="ENSSGRP00000004603.1"/>
    </source>
</evidence>
<evidence type="ECO:0000259" key="1">
    <source>
        <dbReference type="SMART" id="SM00343"/>
    </source>
</evidence>
<dbReference type="GO" id="GO:0008270">
    <property type="term" value="F:zinc ion binding"/>
    <property type="evidence" value="ECO:0007669"/>
    <property type="project" value="InterPro"/>
</dbReference>
<dbReference type="Pfam" id="PF00098">
    <property type="entry name" value="zf-CCHC"/>
    <property type="match status" value="1"/>
</dbReference>
<dbReference type="GO" id="GO:0002218">
    <property type="term" value="P:activation of innate immune response"/>
    <property type="evidence" value="ECO:0007669"/>
    <property type="project" value="InterPro"/>
</dbReference>
<dbReference type="PANTHER" id="PTHR22639:SF3">
    <property type="entry name" value="ZINC FINGER CCHC DOMAIN-CONTAINING PROTEIN 3"/>
    <property type="match status" value="1"/>
</dbReference>
<dbReference type="InterPro" id="IPR001878">
    <property type="entry name" value="Znf_CCHC"/>
</dbReference>
<evidence type="ECO:0000313" key="3">
    <source>
        <dbReference type="Proteomes" id="UP000472262"/>
    </source>
</evidence>
<dbReference type="InterPro" id="IPR036875">
    <property type="entry name" value="Znf_CCHC_sf"/>
</dbReference>
<dbReference type="GO" id="GO:0003723">
    <property type="term" value="F:RNA binding"/>
    <property type="evidence" value="ECO:0007669"/>
    <property type="project" value="InterPro"/>
</dbReference>
<dbReference type="InParanoid" id="A0A672K1Q2"/>
<protein>
    <recommendedName>
        <fullName evidence="1">CCHC-type domain-containing protein</fullName>
    </recommendedName>
</protein>
<feature type="domain" description="CCHC-type" evidence="1">
    <location>
        <begin position="61"/>
        <end position="77"/>
    </location>
</feature>
<dbReference type="Proteomes" id="UP000472262">
    <property type="component" value="Unassembled WGS sequence"/>
</dbReference>
<dbReference type="Ensembl" id="ENSSGRT00000004986.1">
    <property type="protein sequence ID" value="ENSSGRP00000004603.1"/>
    <property type="gene ID" value="ENSSGRG00000002880.1"/>
</dbReference>
<name>A0A672K1Q2_SINGR</name>
<organism evidence="2 3">
    <name type="scientific">Sinocyclocheilus grahami</name>
    <name type="common">Dianchi golden-line fish</name>
    <name type="synonym">Barbus grahami</name>
    <dbReference type="NCBI Taxonomy" id="75366"/>
    <lineage>
        <taxon>Eukaryota</taxon>
        <taxon>Metazoa</taxon>
        <taxon>Chordata</taxon>
        <taxon>Craniata</taxon>
        <taxon>Vertebrata</taxon>
        <taxon>Euteleostomi</taxon>
        <taxon>Actinopterygii</taxon>
        <taxon>Neopterygii</taxon>
        <taxon>Teleostei</taxon>
        <taxon>Ostariophysi</taxon>
        <taxon>Cypriniformes</taxon>
        <taxon>Cyprinidae</taxon>
        <taxon>Cyprininae</taxon>
        <taxon>Sinocyclocheilus</taxon>
    </lineage>
</organism>